<dbReference type="OrthoDB" id="441812at2759"/>
<reference evidence="4" key="1">
    <citation type="submission" date="2025-08" db="UniProtKB">
        <authorList>
            <consortium name="RefSeq"/>
        </authorList>
    </citation>
    <scope>IDENTIFICATION</scope>
    <source>
        <tissue evidence="4">Muscle</tissue>
    </source>
</reference>
<dbReference type="InterPro" id="IPR015353">
    <property type="entry name" value="Rubisco_LSMT_subst-bd"/>
</dbReference>
<dbReference type="InterPro" id="IPR036464">
    <property type="entry name" value="Rubisco_LSMT_subst-bd_sf"/>
</dbReference>
<dbReference type="GeneID" id="104962846"/>
<dbReference type="KEGG" id="ncc:104962846"/>
<proteinExistence type="predicted"/>
<protein>
    <submittedName>
        <fullName evidence="4">Histone-lysine N-methyltransferase setd3-like</fullName>
    </submittedName>
</protein>
<gene>
    <name evidence="4" type="primary">LOC104962846</name>
</gene>
<dbReference type="Pfam" id="PF09273">
    <property type="entry name" value="Rubis-subs-bind"/>
    <property type="match status" value="1"/>
</dbReference>
<evidence type="ECO:0000313" key="4">
    <source>
        <dbReference type="RefSeq" id="XP_010789650.1"/>
    </source>
</evidence>
<keyword evidence="3" id="KW-1185">Reference proteome</keyword>
<dbReference type="RefSeq" id="XP_010789650.1">
    <property type="nucleotide sequence ID" value="XM_010791348.1"/>
</dbReference>
<sequence>MVRAWGGHKNIVPCSTSSFYAHGCIYFRKRYRCAGEIRTLLFSLVSEELKDYLLGDGAVNKIFTLGNSEFPVSWENEIKMWTFLETRAALLLKTYKTTSQEDSSMLEKADLSLNSRVAVQLSLAEKQILEKASASGRAKRLHFEKKLEEGARLPRYEESDIALLENSDADSKLPIILRKLEEVEEGQEIQVEEHSHFLNGDKVAAGFDQEANGGLTLEGISGDVDSALDSIGSSTQKGQKEVANLSAS</sequence>
<organism evidence="3 4">
    <name type="scientific">Notothenia coriiceps</name>
    <name type="common">black rockcod</name>
    <dbReference type="NCBI Taxonomy" id="8208"/>
    <lineage>
        <taxon>Eukaryota</taxon>
        <taxon>Metazoa</taxon>
        <taxon>Chordata</taxon>
        <taxon>Craniata</taxon>
        <taxon>Vertebrata</taxon>
        <taxon>Euteleostomi</taxon>
        <taxon>Actinopterygii</taxon>
        <taxon>Neopterygii</taxon>
        <taxon>Teleostei</taxon>
        <taxon>Neoteleostei</taxon>
        <taxon>Acanthomorphata</taxon>
        <taxon>Eupercaria</taxon>
        <taxon>Perciformes</taxon>
        <taxon>Notothenioidei</taxon>
        <taxon>Nototheniidae</taxon>
        <taxon>Notothenia</taxon>
    </lineage>
</organism>
<feature type="region of interest" description="Disordered" evidence="1">
    <location>
        <begin position="226"/>
        <end position="248"/>
    </location>
</feature>
<evidence type="ECO:0000259" key="2">
    <source>
        <dbReference type="Pfam" id="PF09273"/>
    </source>
</evidence>
<name>A0A6I9PPS1_9TELE</name>
<evidence type="ECO:0000256" key="1">
    <source>
        <dbReference type="SAM" id="MobiDB-lite"/>
    </source>
</evidence>
<dbReference type="AlphaFoldDB" id="A0A6I9PPS1"/>
<accession>A0A6I9PPS1</accession>
<dbReference type="Proteomes" id="UP000504611">
    <property type="component" value="Unplaced"/>
</dbReference>
<dbReference type="SUPFAM" id="SSF81822">
    <property type="entry name" value="RuBisCo LSMT C-terminal, substrate-binding domain"/>
    <property type="match status" value="1"/>
</dbReference>
<evidence type="ECO:0000313" key="3">
    <source>
        <dbReference type="Proteomes" id="UP000504611"/>
    </source>
</evidence>
<feature type="domain" description="Rubisco LSMT substrate-binding" evidence="2">
    <location>
        <begin position="47"/>
        <end position="129"/>
    </location>
</feature>
<dbReference type="Gene3D" id="3.90.1420.10">
    <property type="entry name" value="Rubisco LSMT, substrate-binding domain"/>
    <property type="match status" value="1"/>
</dbReference>